<organism evidence="7 8">
    <name type="scientific">Rhamnella rubrinervis</name>
    <dbReference type="NCBI Taxonomy" id="2594499"/>
    <lineage>
        <taxon>Eukaryota</taxon>
        <taxon>Viridiplantae</taxon>
        <taxon>Streptophyta</taxon>
        <taxon>Embryophyta</taxon>
        <taxon>Tracheophyta</taxon>
        <taxon>Spermatophyta</taxon>
        <taxon>Magnoliopsida</taxon>
        <taxon>eudicotyledons</taxon>
        <taxon>Gunneridae</taxon>
        <taxon>Pentapetalae</taxon>
        <taxon>rosids</taxon>
        <taxon>fabids</taxon>
        <taxon>Rosales</taxon>
        <taxon>Rhamnaceae</taxon>
        <taxon>rhamnoid group</taxon>
        <taxon>Rhamneae</taxon>
        <taxon>Rhamnella</taxon>
    </lineage>
</organism>
<evidence type="ECO:0000256" key="6">
    <source>
        <dbReference type="RuleBase" id="RU363053"/>
    </source>
</evidence>
<evidence type="ECO:0000313" key="8">
    <source>
        <dbReference type="Proteomes" id="UP000796880"/>
    </source>
</evidence>
<keyword evidence="4 6" id="KW-1133">Transmembrane helix</keyword>
<evidence type="ECO:0000256" key="2">
    <source>
        <dbReference type="ARBA" id="ARBA00006824"/>
    </source>
</evidence>
<protein>
    <recommendedName>
        <fullName evidence="9">Peroxisomal membrane protein PMP22</fullName>
    </recommendedName>
</protein>
<dbReference type="Proteomes" id="UP000796880">
    <property type="component" value="Unassembled WGS sequence"/>
</dbReference>
<comment type="subcellular location">
    <subcellularLocation>
        <location evidence="1">Membrane</location>
        <topology evidence="1">Multi-pass membrane protein</topology>
    </subcellularLocation>
</comment>
<dbReference type="GO" id="GO:0005737">
    <property type="term" value="C:cytoplasm"/>
    <property type="evidence" value="ECO:0007669"/>
    <property type="project" value="TreeGrafter"/>
</dbReference>
<evidence type="ECO:0008006" key="9">
    <source>
        <dbReference type="Google" id="ProtNLM"/>
    </source>
</evidence>
<comment type="caution">
    <text evidence="6">Lacks conserved residue(s) required for the propagation of feature annotation.</text>
</comment>
<reference evidence="7" key="1">
    <citation type="submission" date="2020-03" db="EMBL/GenBank/DDBJ databases">
        <title>A high-quality chromosome-level genome assembly of a woody plant with both climbing and erect habits, Rhamnella rubrinervis.</title>
        <authorList>
            <person name="Lu Z."/>
            <person name="Yang Y."/>
            <person name="Zhu X."/>
            <person name="Sun Y."/>
        </authorList>
    </citation>
    <scope>NUCLEOTIDE SEQUENCE</scope>
    <source>
        <strain evidence="7">BYM</strain>
        <tissue evidence="7">Leaf</tissue>
    </source>
</reference>
<keyword evidence="5 6" id="KW-0472">Membrane</keyword>
<dbReference type="InterPro" id="IPR007248">
    <property type="entry name" value="Mpv17_PMP22"/>
</dbReference>
<name>A0A8K0HQC4_9ROSA</name>
<evidence type="ECO:0000256" key="1">
    <source>
        <dbReference type="ARBA" id="ARBA00004141"/>
    </source>
</evidence>
<dbReference type="OrthoDB" id="10267969at2759"/>
<feature type="transmembrane region" description="Helical" evidence="6">
    <location>
        <begin position="53"/>
        <end position="71"/>
    </location>
</feature>
<keyword evidence="3 6" id="KW-0812">Transmembrane</keyword>
<gene>
    <name evidence="7" type="ORF">FNV43_RR01400</name>
</gene>
<evidence type="ECO:0000256" key="5">
    <source>
        <dbReference type="ARBA" id="ARBA00023136"/>
    </source>
</evidence>
<sequence length="162" mass="18663">MSEIVSQAWKRYLLQLQLHPLRTKAITTGVIAGGSDIIAQKIAGIKKLHFKRLLFMMLYGFAYAGPLGHFLHKMMDAIFKGKSGKKTVMKQVVLEQLTVSPWNNFFFMLYYALVIEGRPWGFVKSKLRKDYPSIQLTAWKENLFNLESKICNNQGCLEMEKL</sequence>
<dbReference type="EMBL" id="VOIH02000001">
    <property type="protein sequence ID" value="KAF3456746.1"/>
    <property type="molecule type" value="Genomic_DNA"/>
</dbReference>
<accession>A0A8K0HQC4</accession>
<keyword evidence="8" id="KW-1185">Reference proteome</keyword>
<proteinExistence type="inferred from homology"/>
<dbReference type="PANTHER" id="PTHR11266">
    <property type="entry name" value="PEROXISOMAL MEMBRANE PROTEIN 2, PXMP2 MPV17"/>
    <property type="match status" value="1"/>
</dbReference>
<dbReference type="GO" id="GO:0016020">
    <property type="term" value="C:membrane"/>
    <property type="evidence" value="ECO:0007669"/>
    <property type="project" value="UniProtKB-SubCell"/>
</dbReference>
<dbReference type="PANTHER" id="PTHR11266:SF46">
    <property type="entry name" value="OS08G0566900 PROTEIN"/>
    <property type="match status" value="1"/>
</dbReference>
<comment type="similarity">
    <text evidence="2 6">Belongs to the peroxisomal membrane protein PXMP2/4 family.</text>
</comment>
<comment type="caution">
    <text evidence="7">The sequence shown here is derived from an EMBL/GenBank/DDBJ whole genome shotgun (WGS) entry which is preliminary data.</text>
</comment>
<evidence type="ECO:0000256" key="4">
    <source>
        <dbReference type="ARBA" id="ARBA00022989"/>
    </source>
</evidence>
<evidence type="ECO:0000313" key="7">
    <source>
        <dbReference type="EMBL" id="KAF3456746.1"/>
    </source>
</evidence>
<dbReference type="AlphaFoldDB" id="A0A8K0HQC4"/>
<evidence type="ECO:0000256" key="3">
    <source>
        <dbReference type="ARBA" id="ARBA00022692"/>
    </source>
</evidence>